<evidence type="ECO:0000313" key="3">
    <source>
        <dbReference type="Proteomes" id="UP000332933"/>
    </source>
</evidence>
<gene>
    <name evidence="2" type="primary">Aste57867_12407</name>
    <name evidence="1" type="ORF">As57867_012361</name>
    <name evidence="2" type="ORF">ASTE57867_12407</name>
</gene>
<accession>A0A485KVY1</accession>
<organism evidence="2 3">
    <name type="scientific">Aphanomyces stellatus</name>
    <dbReference type="NCBI Taxonomy" id="120398"/>
    <lineage>
        <taxon>Eukaryota</taxon>
        <taxon>Sar</taxon>
        <taxon>Stramenopiles</taxon>
        <taxon>Oomycota</taxon>
        <taxon>Saprolegniomycetes</taxon>
        <taxon>Saprolegniales</taxon>
        <taxon>Verrucalvaceae</taxon>
        <taxon>Aphanomyces</taxon>
    </lineage>
</organism>
<dbReference type="Proteomes" id="UP000332933">
    <property type="component" value="Unassembled WGS sequence"/>
</dbReference>
<keyword evidence="3" id="KW-1185">Reference proteome</keyword>
<protein>
    <submittedName>
        <fullName evidence="2">Aste57867_12407 protein</fullName>
    </submittedName>
</protein>
<evidence type="ECO:0000313" key="2">
    <source>
        <dbReference type="EMBL" id="VFT89258.1"/>
    </source>
</evidence>
<dbReference type="AlphaFoldDB" id="A0A485KVY1"/>
<dbReference type="EMBL" id="CAADRA010005383">
    <property type="protein sequence ID" value="VFT89258.1"/>
    <property type="molecule type" value="Genomic_DNA"/>
</dbReference>
<reference evidence="2 3" key="1">
    <citation type="submission" date="2019-03" db="EMBL/GenBank/DDBJ databases">
        <authorList>
            <person name="Gaulin E."/>
            <person name="Dumas B."/>
        </authorList>
    </citation>
    <scope>NUCLEOTIDE SEQUENCE [LARGE SCALE GENOMIC DNA]</scope>
    <source>
        <strain evidence="2">CBS 568.67</strain>
    </source>
</reference>
<evidence type="ECO:0000313" key="1">
    <source>
        <dbReference type="EMBL" id="KAF0696863.1"/>
    </source>
</evidence>
<name>A0A485KVY1_9STRA</name>
<reference evidence="1" key="2">
    <citation type="submission" date="2019-06" db="EMBL/GenBank/DDBJ databases">
        <title>Genomics analysis of Aphanomyces spp. identifies a new class of oomycete effector associated with host adaptation.</title>
        <authorList>
            <person name="Gaulin E."/>
        </authorList>
    </citation>
    <scope>NUCLEOTIDE SEQUENCE</scope>
    <source>
        <strain evidence="1">CBS 578.67</strain>
    </source>
</reference>
<dbReference type="EMBL" id="VJMH01005362">
    <property type="protein sequence ID" value="KAF0696863.1"/>
    <property type="molecule type" value="Genomic_DNA"/>
</dbReference>
<proteinExistence type="predicted"/>
<sequence length="233" mass="26298">MLPVQHVASEVELLEMTRLVRVLRDARGVYRTHRRQSGGQIGMGKSIDETLQNTYKKLRQKGENWRQVAFLKPASQQQAADASWTMTIVDLPDTDEEMDPPDSPLDDVDMIHVSPNNSDNTESKKILIWIKALMLMPASQGEGEQQVDMDEGIDGGEAQGQVEQQGDIQVIAQIDEELSIRGMNNDVNDGYIQIIRTKRYKKCIYVVRNALGEIVPFKTKQEALNYANQVQQA</sequence>